<dbReference type="PROSITE" id="PS50977">
    <property type="entry name" value="HTH_TETR_2"/>
    <property type="match status" value="1"/>
</dbReference>
<dbReference type="InterPro" id="IPR001647">
    <property type="entry name" value="HTH_TetR"/>
</dbReference>
<dbReference type="SUPFAM" id="SSF48498">
    <property type="entry name" value="Tetracyclin repressor-like, C-terminal domain"/>
    <property type="match status" value="1"/>
</dbReference>
<sequence>MGRTALDTIRREELVAAAVETVGREGHEAATVARIARAADMSPGLVHHYFSDKGDLLAAAYRATRKPVAAAYVRAVGAMPPGHAVPAGLRLMAAVEAHLVPSVLTPVRAAAWSGFTALTPYRADYARIRAAQRARQASALRAALSGLGVGGEEASDLAVAAALALDGLWLEAATREGGLYPGEGELLLESVLAPHYVSADPLATAQPPL</sequence>
<keyword evidence="1" id="KW-0678">Repressor</keyword>
<evidence type="ECO:0000256" key="3">
    <source>
        <dbReference type="ARBA" id="ARBA00023125"/>
    </source>
</evidence>
<reference evidence="7" key="1">
    <citation type="submission" date="2021-04" db="EMBL/GenBank/DDBJ databases">
        <authorList>
            <person name="Zhang D.-C."/>
        </authorList>
    </citation>
    <scope>NUCLEOTIDE SEQUENCE</scope>
    <source>
        <strain evidence="7">CGMCC 1.15697</strain>
    </source>
</reference>
<dbReference type="InterPro" id="IPR050109">
    <property type="entry name" value="HTH-type_TetR-like_transc_reg"/>
</dbReference>
<dbReference type="InterPro" id="IPR039538">
    <property type="entry name" value="BetI_C"/>
</dbReference>
<dbReference type="Gene3D" id="1.10.357.10">
    <property type="entry name" value="Tetracycline Repressor, domain 2"/>
    <property type="match status" value="1"/>
</dbReference>
<name>A0A8J7S3R0_9PROT</name>
<dbReference type="PANTHER" id="PTHR30055">
    <property type="entry name" value="HTH-TYPE TRANSCRIPTIONAL REGULATOR RUTR"/>
    <property type="match status" value="1"/>
</dbReference>
<dbReference type="Pfam" id="PF13977">
    <property type="entry name" value="TetR_C_6"/>
    <property type="match status" value="1"/>
</dbReference>
<dbReference type="PANTHER" id="PTHR30055:SF234">
    <property type="entry name" value="HTH-TYPE TRANSCRIPTIONAL REGULATOR BETI"/>
    <property type="match status" value="1"/>
</dbReference>
<dbReference type="RefSeq" id="WP_210682598.1">
    <property type="nucleotide sequence ID" value="NZ_JAGMWN010000006.1"/>
</dbReference>
<dbReference type="Pfam" id="PF00440">
    <property type="entry name" value="TetR_N"/>
    <property type="match status" value="1"/>
</dbReference>
<dbReference type="GO" id="GO:0000976">
    <property type="term" value="F:transcription cis-regulatory region binding"/>
    <property type="evidence" value="ECO:0007669"/>
    <property type="project" value="TreeGrafter"/>
</dbReference>
<protein>
    <submittedName>
        <fullName evidence="7">TetR family transcriptional regulator</fullName>
    </submittedName>
</protein>
<keyword evidence="3 5" id="KW-0238">DNA-binding</keyword>
<proteinExistence type="predicted"/>
<evidence type="ECO:0000256" key="5">
    <source>
        <dbReference type="PROSITE-ProRule" id="PRU00335"/>
    </source>
</evidence>
<organism evidence="7 8">
    <name type="scientific">Marivibrio halodurans</name>
    <dbReference type="NCBI Taxonomy" id="2039722"/>
    <lineage>
        <taxon>Bacteria</taxon>
        <taxon>Pseudomonadati</taxon>
        <taxon>Pseudomonadota</taxon>
        <taxon>Alphaproteobacteria</taxon>
        <taxon>Rhodospirillales</taxon>
        <taxon>Rhodospirillaceae</taxon>
        <taxon>Marivibrio</taxon>
    </lineage>
</organism>
<evidence type="ECO:0000313" key="7">
    <source>
        <dbReference type="EMBL" id="MBP5858013.1"/>
    </source>
</evidence>
<dbReference type="GO" id="GO:0003700">
    <property type="term" value="F:DNA-binding transcription factor activity"/>
    <property type="evidence" value="ECO:0007669"/>
    <property type="project" value="TreeGrafter"/>
</dbReference>
<dbReference type="SUPFAM" id="SSF46689">
    <property type="entry name" value="Homeodomain-like"/>
    <property type="match status" value="1"/>
</dbReference>
<keyword evidence="2" id="KW-0805">Transcription regulation</keyword>
<feature type="DNA-binding region" description="H-T-H motif" evidence="5">
    <location>
        <begin position="31"/>
        <end position="50"/>
    </location>
</feature>
<keyword evidence="4" id="KW-0804">Transcription</keyword>
<evidence type="ECO:0000256" key="2">
    <source>
        <dbReference type="ARBA" id="ARBA00023015"/>
    </source>
</evidence>
<accession>A0A8J7S3R0</accession>
<evidence type="ECO:0000256" key="4">
    <source>
        <dbReference type="ARBA" id="ARBA00023163"/>
    </source>
</evidence>
<dbReference type="InterPro" id="IPR009057">
    <property type="entry name" value="Homeodomain-like_sf"/>
</dbReference>
<dbReference type="AlphaFoldDB" id="A0A8J7S3R0"/>
<gene>
    <name evidence="7" type="ORF">KAJ83_13425</name>
</gene>
<dbReference type="EMBL" id="JAGMWN010000006">
    <property type="protein sequence ID" value="MBP5858013.1"/>
    <property type="molecule type" value="Genomic_DNA"/>
</dbReference>
<dbReference type="InterPro" id="IPR036271">
    <property type="entry name" value="Tet_transcr_reg_TetR-rel_C_sf"/>
</dbReference>
<comment type="caution">
    <text evidence="7">The sequence shown here is derived from an EMBL/GenBank/DDBJ whole genome shotgun (WGS) entry which is preliminary data.</text>
</comment>
<feature type="domain" description="HTH tetR-type" evidence="6">
    <location>
        <begin position="8"/>
        <end position="68"/>
    </location>
</feature>
<keyword evidence="8" id="KW-1185">Reference proteome</keyword>
<dbReference type="Proteomes" id="UP000672602">
    <property type="component" value="Unassembled WGS sequence"/>
</dbReference>
<evidence type="ECO:0000256" key="1">
    <source>
        <dbReference type="ARBA" id="ARBA00022491"/>
    </source>
</evidence>
<evidence type="ECO:0000313" key="8">
    <source>
        <dbReference type="Proteomes" id="UP000672602"/>
    </source>
</evidence>
<evidence type="ECO:0000259" key="6">
    <source>
        <dbReference type="PROSITE" id="PS50977"/>
    </source>
</evidence>